<dbReference type="InterPro" id="IPR036812">
    <property type="entry name" value="NAD(P)_OxRdtase_dom_sf"/>
</dbReference>
<organism evidence="3 4">
    <name type="scientific">Massiliimalia timonensis</name>
    <dbReference type="NCBI Taxonomy" id="1987501"/>
    <lineage>
        <taxon>Bacteria</taxon>
        <taxon>Bacillati</taxon>
        <taxon>Bacillota</taxon>
        <taxon>Clostridia</taxon>
        <taxon>Eubacteriales</taxon>
        <taxon>Oscillospiraceae</taxon>
        <taxon>Massiliimalia</taxon>
    </lineage>
</organism>
<dbReference type="GO" id="GO:0005737">
    <property type="term" value="C:cytoplasm"/>
    <property type="evidence" value="ECO:0007669"/>
    <property type="project" value="TreeGrafter"/>
</dbReference>
<name>A0A8J6NYK8_9FIRM</name>
<evidence type="ECO:0000313" key="3">
    <source>
        <dbReference type="EMBL" id="MBC8609666.1"/>
    </source>
</evidence>
<evidence type="ECO:0000313" key="4">
    <source>
        <dbReference type="Proteomes" id="UP000632659"/>
    </source>
</evidence>
<dbReference type="Pfam" id="PF00248">
    <property type="entry name" value="Aldo_ket_red"/>
    <property type="match status" value="1"/>
</dbReference>
<dbReference type="Gene3D" id="3.20.20.100">
    <property type="entry name" value="NADP-dependent oxidoreductase domain"/>
    <property type="match status" value="1"/>
</dbReference>
<keyword evidence="1" id="KW-0560">Oxidoreductase</keyword>
<proteinExistence type="predicted"/>
<sequence length="329" mass="36959">MGKRKLGNSDLFVHSIGLGCMGFSHASGDPVDNQTAVKTLRQAFEMGYDFFDTAEAYTGLFPDGSVSYNEELVGKALHNVRDKVVIATKMGVGHHADRSLRLDSSPQTIRKSLEGSLEKLGTDYVDLYYQHRIDPKVEPEVVAETMKQLIKEGKIHYWGISETTEEYLRRANAVCPVTAIENRYSMMARWHETLFPVCEELNIAYVAFSPMANGFLTGKYTPDTKFEGKQDYRAGMPQYTEEGYEKAKDLLALLTDMAEEKHAAMGQISLAWMLCKKPYIVAIPGSRKPERLRENFEAGNIILAPEEISMIDSKLETMQFEVFGGHSAK</sequence>
<feature type="domain" description="NADP-dependent oxidoreductase" evidence="2">
    <location>
        <begin position="16"/>
        <end position="315"/>
    </location>
</feature>
<protein>
    <submittedName>
        <fullName evidence="3">Aldo/keto reductase</fullName>
    </submittedName>
</protein>
<dbReference type="SUPFAM" id="SSF51430">
    <property type="entry name" value="NAD(P)-linked oxidoreductase"/>
    <property type="match status" value="1"/>
</dbReference>
<dbReference type="Proteomes" id="UP000632659">
    <property type="component" value="Unassembled WGS sequence"/>
</dbReference>
<keyword evidence="4" id="KW-1185">Reference proteome</keyword>
<evidence type="ECO:0000256" key="1">
    <source>
        <dbReference type="ARBA" id="ARBA00023002"/>
    </source>
</evidence>
<dbReference type="RefSeq" id="WP_154824728.1">
    <property type="nucleotide sequence ID" value="NZ_JACRTL010000001.1"/>
</dbReference>
<dbReference type="InterPro" id="IPR023210">
    <property type="entry name" value="NADP_OxRdtase_dom"/>
</dbReference>
<dbReference type="EMBL" id="JACRTL010000001">
    <property type="protein sequence ID" value="MBC8609666.1"/>
    <property type="molecule type" value="Genomic_DNA"/>
</dbReference>
<dbReference type="PANTHER" id="PTHR43625:SF40">
    <property type="entry name" value="ALDO-KETO REDUCTASE YAKC [NADP(+)]"/>
    <property type="match status" value="1"/>
</dbReference>
<dbReference type="GO" id="GO:0016491">
    <property type="term" value="F:oxidoreductase activity"/>
    <property type="evidence" value="ECO:0007669"/>
    <property type="project" value="UniProtKB-KW"/>
</dbReference>
<evidence type="ECO:0000259" key="2">
    <source>
        <dbReference type="Pfam" id="PF00248"/>
    </source>
</evidence>
<dbReference type="PANTHER" id="PTHR43625">
    <property type="entry name" value="AFLATOXIN B1 ALDEHYDE REDUCTASE"/>
    <property type="match status" value="1"/>
</dbReference>
<accession>A0A8J6NYK8</accession>
<dbReference type="AlphaFoldDB" id="A0A8J6NYK8"/>
<reference evidence="3" key="1">
    <citation type="submission" date="2020-08" db="EMBL/GenBank/DDBJ databases">
        <title>Genome public.</title>
        <authorList>
            <person name="Liu C."/>
            <person name="Sun Q."/>
        </authorList>
    </citation>
    <scope>NUCLEOTIDE SEQUENCE</scope>
    <source>
        <strain evidence="3">NSJ-15</strain>
    </source>
</reference>
<dbReference type="InterPro" id="IPR050791">
    <property type="entry name" value="Aldo-Keto_reductase"/>
</dbReference>
<comment type="caution">
    <text evidence="3">The sequence shown here is derived from an EMBL/GenBank/DDBJ whole genome shotgun (WGS) entry which is preliminary data.</text>
</comment>
<gene>
    <name evidence="3" type="ORF">H8702_00845</name>
</gene>